<feature type="coiled-coil region" evidence="4">
    <location>
        <begin position="150"/>
        <end position="184"/>
    </location>
</feature>
<evidence type="ECO:0000313" key="8">
    <source>
        <dbReference type="Proteomes" id="UP000653454"/>
    </source>
</evidence>
<dbReference type="PROSITE" id="PS01359">
    <property type="entry name" value="ZF_PHD_1"/>
    <property type="match status" value="1"/>
</dbReference>
<evidence type="ECO:0000256" key="1">
    <source>
        <dbReference type="ARBA" id="ARBA00022723"/>
    </source>
</evidence>
<comment type="caution">
    <text evidence="7">The sequence shown here is derived from an EMBL/GenBank/DDBJ whole genome shotgun (WGS) entry which is preliminary data.</text>
</comment>
<gene>
    <name evidence="7" type="ORF">PLXY2_LOCUS7549</name>
</gene>
<evidence type="ECO:0000256" key="3">
    <source>
        <dbReference type="ARBA" id="ARBA00022833"/>
    </source>
</evidence>
<protein>
    <submittedName>
        <fullName evidence="7">(diamondback moth) hypothetical protein</fullName>
    </submittedName>
</protein>
<evidence type="ECO:0000256" key="2">
    <source>
        <dbReference type="ARBA" id="ARBA00022771"/>
    </source>
</evidence>
<dbReference type="Proteomes" id="UP000653454">
    <property type="component" value="Unassembled WGS sequence"/>
</dbReference>
<proteinExistence type="predicted"/>
<sequence>MKCSGCKLQINVSELLRCVVCKITFHHQCLNMTTAFYKQHNLELKNKWQCESCENITSRRRRDGRDDTPVRRQFQPPAADMSCEDMEQSITETVVTECQPADLSLVKMSHIIDKHLESKLEQIQHNISKEVVDKLMSMFTALQVDFTKTTDFLSAQLTDLQKEVSEIKQRTSAIEAENAQLRLQINKPSVADSDDLREIITNLKTDLNDRDQAQLINDIELVGIPEFEGESCGHIALAVATKLGVSLEERDLVTATRVGGRRASRAGEEDSSPRPRPRPIVVRLARRSLRDNLIKSARVRRGASTVDLGLPLHEPKPLYINERLTKLNRTLFAKAREHARQQRWRFVWTAEGRVKVRRDETSTVHHIRAESDILRVFGSASISS</sequence>
<keyword evidence="1" id="KW-0479">Metal-binding</keyword>
<dbReference type="GO" id="GO:0008270">
    <property type="term" value="F:zinc ion binding"/>
    <property type="evidence" value="ECO:0007669"/>
    <property type="project" value="UniProtKB-KW"/>
</dbReference>
<organism evidence="7 8">
    <name type="scientific">Plutella xylostella</name>
    <name type="common">Diamondback moth</name>
    <name type="synonym">Plutella maculipennis</name>
    <dbReference type="NCBI Taxonomy" id="51655"/>
    <lineage>
        <taxon>Eukaryota</taxon>
        <taxon>Metazoa</taxon>
        <taxon>Ecdysozoa</taxon>
        <taxon>Arthropoda</taxon>
        <taxon>Hexapoda</taxon>
        <taxon>Insecta</taxon>
        <taxon>Pterygota</taxon>
        <taxon>Neoptera</taxon>
        <taxon>Endopterygota</taxon>
        <taxon>Lepidoptera</taxon>
        <taxon>Glossata</taxon>
        <taxon>Ditrysia</taxon>
        <taxon>Yponomeutoidea</taxon>
        <taxon>Plutellidae</taxon>
        <taxon>Plutella</taxon>
    </lineage>
</organism>
<evidence type="ECO:0000259" key="6">
    <source>
        <dbReference type="Pfam" id="PF25298"/>
    </source>
</evidence>
<dbReference type="SUPFAM" id="SSF57903">
    <property type="entry name" value="FYVE/PHD zinc finger"/>
    <property type="match status" value="1"/>
</dbReference>
<dbReference type="EMBL" id="CAJHNJ030000026">
    <property type="protein sequence ID" value="CAG9122410.1"/>
    <property type="molecule type" value="Genomic_DNA"/>
</dbReference>
<dbReference type="Gene3D" id="3.30.40.10">
    <property type="entry name" value="Zinc/RING finger domain, C3HC4 (zinc finger)"/>
    <property type="match status" value="1"/>
</dbReference>
<feature type="domain" description="FP protein C-terminal" evidence="6">
    <location>
        <begin position="325"/>
        <end position="375"/>
    </location>
</feature>
<name>A0A8S4F1Z8_PLUXY</name>
<accession>A0A8S4F1Z8</accession>
<keyword evidence="2" id="KW-0863">Zinc-finger</keyword>
<evidence type="ECO:0000256" key="5">
    <source>
        <dbReference type="SAM" id="MobiDB-lite"/>
    </source>
</evidence>
<dbReference type="InterPro" id="IPR011011">
    <property type="entry name" value="Znf_FYVE_PHD"/>
</dbReference>
<keyword evidence="4" id="KW-0175">Coiled coil</keyword>
<dbReference type="InterPro" id="IPR013083">
    <property type="entry name" value="Znf_RING/FYVE/PHD"/>
</dbReference>
<dbReference type="InterPro" id="IPR057251">
    <property type="entry name" value="FP_C"/>
</dbReference>
<dbReference type="InterPro" id="IPR019786">
    <property type="entry name" value="Zinc_finger_PHD-type_CS"/>
</dbReference>
<reference evidence="7" key="1">
    <citation type="submission" date="2020-11" db="EMBL/GenBank/DDBJ databases">
        <authorList>
            <person name="Whiteford S."/>
        </authorList>
    </citation>
    <scope>NUCLEOTIDE SEQUENCE</scope>
</reference>
<dbReference type="AlphaFoldDB" id="A0A8S4F1Z8"/>
<feature type="region of interest" description="Disordered" evidence="5">
    <location>
        <begin position="256"/>
        <end position="278"/>
    </location>
</feature>
<evidence type="ECO:0000313" key="7">
    <source>
        <dbReference type="EMBL" id="CAG9122410.1"/>
    </source>
</evidence>
<dbReference type="Pfam" id="PF25298">
    <property type="entry name" value="Baculo_FP_2nd"/>
    <property type="match status" value="1"/>
</dbReference>
<evidence type="ECO:0000256" key="4">
    <source>
        <dbReference type="SAM" id="Coils"/>
    </source>
</evidence>
<keyword evidence="8" id="KW-1185">Reference proteome</keyword>
<keyword evidence="3" id="KW-0862">Zinc</keyword>
<dbReference type="Gene3D" id="3.30.70.1820">
    <property type="entry name" value="L1 transposable element, RRM domain"/>
    <property type="match status" value="1"/>
</dbReference>